<dbReference type="EC" id="2.7.7.49" evidence="1"/>
<dbReference type="InterPro" id="IPR003323">
    <property type="entry name" value="OTU_dom"/>
</dbReference>
<dbReference type="Proteomes" id="UP001160148">
    <property type="component" value="Unassembled WGS sequence"/>
</dbReference>
<evidence type="ECO:0000313" key="5">
    <source>
        <dbReference type="Proteomes" id="UP001160148"/>
    </source>
</evidence>
<dbReference type="PROSITE" id="PS50802">
    <property type="entry name" value="OTU"/>
    <property type="match status" value="1"/>
</dbReference>
<dbReference type="InterPro" id="IPR050951">
    <property type="entry name" value="Retrovirus_Pol_polyprotein"/>
</dbReference>
<reference evidence="4 5" key="1">
    <citation type="submission" date="2023-01" db="EMBL/GenBank/DDBJ databases">
        <authorList>
            <person name="Whitehead M."/>
        </authorList>
    </citation>
    <scope>NUCLEOTIDE SEQUENCE [LARGE SCALE GENOMIC DNA]</scope>
</reference>
<dbReference type="Pfam" id="PF00665">
    <property type="entry name" value="rve"/>
    <property type="match status" value="1"/>
</dbReference>
<keyword evidence="5" id="KW-1185">Reference proteome</keyword>
<dbReference type="AlphaFoldDB" id="A0AAV0W5B6"/>
<dbReference type="PROSITE" id="PS50994">
    <property type="entry name" value="INTEGRASE"/>
    <property type="match status" value="1"/>
</dbReference>
<dbReference type="PANTHER" id="PTHR37984:SF5">
    <property type="entry name" value="PROTEIN NYNRIN-LIKE"/>
    <property type="match status" value="1"/>
</dbReference>
<dbReference type="Pfam" id="PF17921">
    <property type="entry name" value="Integrase_H2C2"/>
    <property type="match status" value="1"/>
</dbReference>
<dbReference type="InterPro" id="IPR041588">
    <property type="entry name" value="Integrase_H2C2"/>
</dbReference>
<dbReference type="Gene3D" id="3.30.420.10">
    <property type="entry name" value="Ribonuclease H-like superfamily/Ribonuclease H"/>
    <property type="match status" value="1"/>
</dbReference>
<dbReference type="InterPro" id="IPR012337">
    <property type="entry name" value="RNaseH-like_sf"/>
</dbReference>
<organism evidence="4 5">
    <name type="scientific">Macrosiphum euphorbiae</name>
    <name type="common">potato aphid</name>
    <dbReference type="NCBI Taxonomy" id="13131"/>
    <lineage>
        <taxon>Eukaryota</taxon>
        <taxon>Metazoa</taxon>
        <taxon>Ecdysozoa</taxon>
        <taxon>Arthropoda</taxon>
        <taxon>Hexapoda</taxon>
        <taxon>Insecta</taxon>
        <taxon>Pterygota</taxon>
        <taxon>Neoptera</taxon>
        <taxon>Paraneoptera</taxon>
        <taxon>Hemiptera</taxon>
        <taxon>Sternorrhyncha</taxon>
        <taxon>Aphidomorpha</taxon>
        <taxon>Aphidoidea</taxon>
        <taxon>Aphididae</taxon>
        <taxon>Macrosiphini</taxon>
        <taxon>Macrosiphum</taxon>
    </lineage>
</organism>
<dbReference type="PANTHER" id="PTHR37984">
    <property type="entry name" value="PROTEIN CBG26694"/>
    <property type="match status" value="1"/>
</dbReference>
<protein>
    <recommendedName>
        <fullName evidence="1">RNA-directed DNA polymerase</fullName>
        <ecNumber evidence="1">2.7.7.49</ecNumber>
    </recommendedName>
</protein>
<dbReference type="GO" id="GO:0003964">
    <property type="term" value="F:RNA-directed DNA polymerase activity"/>
    <property type="evidence" value="ECO:0007669"/>
    <property type="project" value="UniProtKB-EC"/>
</dbReference>
<sequence length="608" mass="70520">MFRPWETENMNTSAVLKTPEIPEKIVVKETKCPEPINLRSVLAYLKGQGYPSYIHSKNDKSNFRRQTKSFYLSDDVLYYKKNSVCVIFDEEQRQSILKMIHEGSEESIEAVALSSHRGRDATINMLNQRCYWPSITSDVKSFIKECDICQRVNPATLKIVPELHSIPIPKKVFKQIGIDLITLPEVNGFRYVAVAIDYFSKWCEARPLTDKKAVTVARFIYDEIICRHGCPKVEISDQGREFCNQLCEELFRMTGTSHRVTSPYHPQANGLVERFNRTIKNSLLKIHLENVLKWPDVLQGVLFAYRTVPHTSTKYSPFYVLYQREAVLPVDIQHNLEEDSVYDNVFIGDFDEEQFEETLKCMLSMRDKLQDKVEENILDAQSAQRKSYAKRHPLAENTFKVGDKVLVKNLRRDDRKGGWASMPWLGPFTIHEIINNKICQLKNDVKVLKTKVLISNMKKYFESDGQKLNEDIYVEELKTSEKSIMSRKDIIPTGSKTRMFYPVGKTWQQTKCRTLKLNFSQQVTNEIILAKFLTVPSEIKNIVGDGNCLYRSLSYWITGDEDYHFAIRQHVCEIVKTSSNIERYIGGKENMKKYLEQKTIENDGNINV</sequence>
<gene>
    <name evidence="4" type="ORF">MEUPH1_LOCUS7351</name>
</gene>
<dbReference type="SUPFAM" id="SSF54001">
    <property type="entry name" value="Cysteine proteinases"/>
    <property type="match status" value="1"/>
</dbReference>
<feature type="domain" description="OTU" evidence="2">
    <location>
        <begin position="537"/>
        <end position="608"/>
    </location>
</feature>
<dbReference type="GO" id="GO:0015074">
    <property type="term" value="P:DNA integration"/>
    <property type="evidence" value="ECO:0007669"/>
    <property type="project" value="InterPro"/>
</dbReference>
<dbReference type="Gene3D" id="3.90.70.80">
    <property type="match status" value="1"/>
</dbReference>
<dbReference type="InterPro" id="IPR036397">
    <property type="entry name" value="RNaseH_sf"/>
</dbReference>
<dbReference type="InterPro" id="IPR038765">
    <property type="entry name" value="Papain-like_cys_pep_sf"/>
</dbReference>
<evidence type="ECO:0000313" key="4">
    <source>
        <dbReference type="EMBL" id="CAI6350950.1"/>
    </source>
</evidence>
<evidence type="ECO:0000259" key="2">
    <source>
        <dbReference type="PROSITE" id="PS50802"/>
    </source>
</evidence>
<comment type="caution">
    <text evidence="4">The sequence shown here is derived from an EMBL/GenBank/DDBJ whole genome shotgun (WGS) entry which is preliminary data.</text>
</comment>
<dbReference type="EMBL" id="CARXXK010000001">
    <property type="protein sequence ID" value="CAI6350950.1"/>
    <property type="molecule type" value="Genomic_DNA"/>
</dbReference>
<dbReference type="InterPro" id="IPR001584">
    <property type="entry name" value="Integrase_cat-core"/>
</dbReference>
<name>A0AAV0W5B6_9HEMI</name>
<dbReference type="SUPFAM" id="SSF53098">
    <property type="entry name" value="Ribonuclease H-like"/>
    <property type="match status" value="1"/>
</dbReference>
<dbReference type="Gene3D" id="1.10.340.70">
    <property type="match status" value="1"/>
</dbReference>
<accession>A0AAV0W5B6</accession>
<evidence type="ECO:0000256" key="1">
    <source>
        <dbReference type="ARBA" id="ARBA00012493"/>
    </source>
</evidence>
<evidence type="ECO:0000259" key="3">
    <source>
        <dbReference type="PROSITE" id="PS50994"/>
    </source>
</evidence>
<dbReference type="FunFam" id="3.30.420.10:FF:000032">
    <property type="entry name" value="Retrovirus-related Pol polyprotein from transposon 297-like Protein"/>
    <property type="match status" value="1"/>
</dbReference>
<proteinExistence type="predicted"/>
<feature type="domain" description="Integrase catalytic" evidence="3">
    <location>
        <begin position="163"/>
        <end position="325"/>
    </location>
</feature>
<dbReference type="GO" id="GO:0003676">
    <property type="term" value="F:nucleic acid binding"/>
    <property type="evidence" value="ECO:0007669"/>
    <property type="project" value="InterPro"/>
</dbReference>